<evidence type="ECO:0000313" key="1">
    <source>
        <dbReference type="EMBL" id="GAI07726.1"/>
    </source>
</evidence>
<sequence length="66" mass="7985">VFQDDRGNEYYALLSDFYIEKFFPKYLLNIIRREYATKSKSNQVLLEYLSVLHDTFQAKKKTKVKE</sequence>
<dbReference type="AlphaFoldDB" id="X1LPF7"/>
<comment type="caution">
    <text evidence="1">The sequence shown here is derived from an EMBL/GenBank/DDBJ whole genome shotgun (WGS) entry which is preliminary data.</text>
</comment>
<protein>
    <submittedName>
        <fullName evidence="1">Uncharacterized protein</fullName>
    </submittedName>
</protein>
<dbReference type="EMBL" id="BARV01007419">
    <property type="protein sequence ID" value="GAI07726.1"/>
    <property type="molecule type" value="Genomic_DNA"/>
</dbReference>
<feature type="non-terminal residue" evidence="1">
    <location>
        <position position="1"/>
    </location>
</feature>
<organism evidence="1">
    <name type="scientific">marine sediment metagenome</name>
    <dbReference type="NCBI Taxonomy" id="412755"/>
    <lineage>
        <taxon>unclassified sequences</taxon>
        <taxon>metagenomes</taxon>
        <taxon>ecological metagenomes</taxon>
    </lineage>
</organism>
<gene>
    <name evidence="1" type="ORF">S06H3_15110</name>
</gene>
<reference evidence="1" key="1">
    <citation type="journal article" date="2014" name="Front. Microbiol.">
        <title>High frequency of phylogenetically diverse reductive dehalogenase-homologous genes in deep subseafloor sedimentary metagenomes.</title>
        <authorList>
            <person name="Kawai M."/>
            <person name="Futagami T."/>
            <person name="Toyoda A."/>
            <person name="Takaki Y."/>
            <person name="Nishi S."/>
            <person name="Hori S."/>
            <person name="Arai W."/>
            <person name="Tsubouchi T."/>
            <person name="Morono Y."/>
            <person name="Uchiyama I."/>
            <person name="Ito T."/>
            <person name="Fujiyama A."/>
            <person name="Inagaki F."/>
            <person name="Takami H."/>
        </authorList>
    </citation>
    <scope>NUCLEOTIDE SEQUENCE</scope>
    <source>
        <strain evidence="1">Expedition CK06-06</strain>
    </source>
</reference>
<name>X1LPF7_9ZZZZ</name>
<proteinExistence type="predicted"/>
<accession>X1LPF7</accession>